<accession>A0A9D1FGM0</accession>
<reference evidence="2" key="2">
    <citation type="journal article" date="2021" name="PeerJ">
        <title>Extensive microbial diversity within the chicken gut microbiome revealed by metagenomics and culture.</title>
        <authorList>
            <person name="Gilroy R."/>
            <person name="Ravi A."/>
            <person name="Getino M."/>
            <person name="Pursley I."/>
            <person name="Horton D.L."/>
            <person name="Alikhan N.F."/>
            <person name="Baker D."/>
            <person name="Gharbi K."/>
            <person name="Hall N."/>
            <person name="Watson M."/>
            <person name="Adriaenssens E.M."/>
            <person name="Foster-Nyarko E."/>
            <person name="Jarju S."/>
            <person name="Secka A."/>
            <person name="Antonio M."/>
            <person name="Oren A."/>
            <person name="Chaudhuri R.R."/>
            <person name="La Ragione R."/>
            <person name="Hildebrand F."/>
            <person name="Pallen M.J."/>
        </authorList>
    </citation>
    <scope>NUCLEOTIDE SEQUENCE</scope>
    <source>
        <strain evidence="2">CHK152-2871</strain>
    </source>
</reference>
<proteinExistence type="predicted"/>
<reference evidence="2" key="1">
    <citation type="submission" date="2020-10" db="EMBL/GenBank/DDBJ databases">
        <authorList>
            <person name="Gilroy R."/>
        </authorList>
    </citation>
    <scope>NUCLEOTIDE SEQUENCE</scope>
    <source>
        <strain evidence="2">CHK152-2871</strain>
    </source>
</reference>
<comment type="caution">
    <text evidence="2">The sequence shown here is derived from an EMBL/GenBank/DDBJ whole genome shotgun (WGS) entry which is preliminary data.</text>
</comment>
<feature type="region of interest" description="Disordered" evidence="1">
    <location>
        <begin position="17"/>
        <end position="36"/>
    </location>
</feature>
<evidence type="ECO:0000313" key="2">
    <source>
        <dbReference type="EMBL" id="HIS73456.1"/>
    </source>
</evidence>
<sequence length="483" mass="54805">MPITPINPFSLIKKAIASKQSHHDSTKATTNPYSAQNTSGGLGIADASAVYAVNKNRMPQDVKEILLNFRRTCNDSSIYAKKIKRQSDQIQQLASEITKKAEKSMMPEAEDIQEESGIIFIREQRKYNELLEKFETGDFVLPNGKVIRKITRNSDGSALMEEFSKDGKKLLTCTKFQDGKPILYAEGYREHSDGAQSVAKRVVFKEGKPSTYEEGFEETKDGKNKVARTFEFDDGSLSLYSENLSADSANNSGTIALTIGYKDNAVLWYQEGYRLASDGTEETDLEVRFRKDKTPFLYQQGYKKYSDDSDETAIEIGIAKNGKPIFYQENYSQKQGYEQTEKYFTYDKEGRLSSSIEGHTREENSTEKMAKYLSFDPNSEPACYQEGFRSSAGYTYSIAKELVFTEGKPDNYVKDCEEYSTGMPRIGEYVECDKEGKPIRLMSNLNPDFETIDFAYEKTNDGWSTMSDENVQEYFEQDGSGEY</sequence>
<gene>
    <name evidence="2" type="ORF">IAA86_00360</name>
</gene>
<evidence type="ECO:0000256" key="1">
    <source>
        <dbReference type="SAM" id="MobiDB-lite"/>
    </source>
</evidence>
<dbReference type="Proteomes" id="UP000886865">
    <property type="component" value="Unassembled WGS sequence"/>
</dbReference>
<dbReference type="AlphaFoldDB" id="A0A9D1FGM0"/>
<evidence type="ECO:0000313" key="3">
    <source>
        <dbReference type="Proteomes" id="UP000886865"/>
    </source>
</evidence>
<feature type="compositionally biased region" description="Polar residues" evidence="1">
    <location>
        <begin position="27"/>
        <end position="36"/>
    </location>
</feature>
<organism evidence="2 3">
    <name type="scientific">Candidatus Galligastranaerophilus intestinavium</name>
    <dbReference type="NCBI Taxonomy" id="2840836"/>
    <lineage>
        <taxon>Bacteria</taxon>
        <taxon>Candidatus Galligastranaerophilus</taxon>
    </lineage>
</organism>
<name>A0A9D1FGM0_9BACT</name>
<dbReference type="EMBL" id="DVJQ01000002">
    <property type="protein sequence ID" value="HIS73456.1"/>
    <property type="molecule type" value="Genomic_DNA"/>
</dbReference>
<protein>
    <submittedName>
        <fullName evidence="2">Uncharacterized protein</fullName>
    </submittedName>
</protein>